<proteinExistence type="predicted"/>
<dbReference type="EMBL" id="BMHI01000002">
    <property type="protein sequence ID" value="GGB27019.1"/>
    <property type="molecule type" value="Genomic_DNA"/>
</dbReference>
<reference evidence="3" key="2">
    <citation type="submission" date="2020-09" db="EMBL/GenBank/DDBJ databases">
        <authorList>
            <person name="Sun Q."/>
            <person name="Zhou Y."/>
        </authorList>
    </citation>
    <scope>NUCLEOTIDE SEQUENCE</scope>
    <source>
        <strain evidence="3">CGMCC 1.15085</strain>
    </source>
</reference>
<keyword evidence="4" id="KW-1185">Reference proteome</keyword>
<protein>
    <recommendedName>
        <fullName evidence="2">Beta-lactamase-related domain-containing protein</fullName>
    </recommendedName>
</protein>
<dbReference type="RefSeq" id="WP_188836477.1">
    <property type="nucleotide sequence ID" value="NZ_BMHI01000002.1"/>
</dbReference>
<dbReference type="InterPro" id="IPR001466">
    <property type="entry name" value="Beta-lactam-related"/>
</dbReference>
<dbReference type="Gene3D" id="3.40.710.10">
    <property type="entry name" value="DD-peptidase/beta-lactamase superfamily"/>
    <property type="match status" value="1"/>
</dbReference>
<feature type="domain" description="Beta-lactamase-related" evidence="2">
    <location>
        <begin position="63"/>
        <end position="357"/>
    </location>
</feature>
<dbReference type="GO" id="GO:0016787">
    <property type="term" value="F:hydrolase activity"/>
    <property type="evidence" value="ECO:0007669"/>
    <property type="project" value="UniProtKB-KW"/>
</dbReference>
<sequence>MSGAVTPVAEAIAALEAARTTPVAPGAPLVAGAVGLLAVGEHVLTAHATGFAVLYDDTGAPLPVEERVPMRVDTVFDVASLTKLFTATVAMQQVESGMLDLDAPVASYLPDFAQGGKGAIAVRQLLTHTSGLEWWLPLWRDWPTREDRIDAALTNPPTSPPGAEFVYSDLNLIALGVILERLGGAPLDVLVGDGITGPLGMHDTGFATQLGHVARDRFAATEIEEDAGRGLVRGEVHDENAWSLGGVAGHAGVFSTAADLLRFAQVFTGDDPRILSADSVIAMTTNLNPDLPDDSHGIGFEIDQPRYMGELSGPRTIGHTGFTGTSLVADLTSGASAILLTNAVHPHRPETSINALRARWATGLARSLG</sequence>
<name>A0A916WSZ8_9MICO</name>
<dbReference type="PANTHER" id="PTHR43283:SF11">
    <property type="entry name" value="BETA-LACTAMASE-RELATED DOMAIN-CONTAINING PROTEIN"/>
    <property type="match status" value="1"/>
</dbReference>
<keyword evidence="1" id="KW-0378">Hydrolase</keyword>
<gene>
    <name evidence="3" type="ORF">GCM10011492_16640</name>
</gene>
<dbReference type="SUPFAM" id="SSF56601">
    <property type="entry name" value="beta-lactamase/transpeptidase-like"/>
    <property type="match status" value="1"/>
</dbReference>
<reference evidence="3" key="1">
    <citation type="journal article" date="2014" name="Int. J. Syst. Evol. Microbiol.">
        <title>Complete genome sequence of Corynebacterium casei LMG S-19264T (=DSM 44701T), isolated from a smear-ripened cheese.</title>
        <authorList>
            <consortium name="US DOE Joint Genome Institute (JGI-PGF)"/>
            <person name="Walter F."/>
            <person name="Albersmeier A."/>
            <person name="Kalinowski J."/>
            <person name="Ruckert C."/>
        </authorList>
    </citation>
    <scope>NUCLEOTIDE SEQUENCE</scope>
    <source>
        <strain evidence="3">CGMCC 1.15085</strain>
    </source>
</reference>
<evidence type="ECO:0000259" key="2">
    <source>
        <dbReference type="Pfam" id="PF00144"/>
    </source>
</evidence>
<evidence type="ECO:0000313" key="4">
    <source>
        <dbReference type="Proteomes" id="UP000636793"/>
    </source>
</evidence>
<accession>A0A916WSZ8</accession>
<dbReference type="InterPro" id="IPR012338">
    <property type="entry name" value="Beta-lactam/transpept-like"/>
</dbReference>
<evidence type="ECO:0000313" key="3">
    <source>
        <dbReference type="EMBL" id="GGB27019.1"/>
    </source>
</evidence>
<organism evidence="3 4">
    <name type="scientific">Flexivirga endophytica</name>
    <dbReference type="NCBI Taxonomy" id="1849103"/>
    <lineage>
        <taxon>Bacteria</taxon>
        <taxon>Bacillati</taxon>
        <taxon>Actinomycetota</taxon>
        <taxon>Actinomycetes</taxon>
        <taxon>Micrococcales</taxon>
        <taxon>Dermacoccaceae</taxon>
        <taxon>Flexivirga</taxon>
    </lineage>
</organism>
<comment type="caution">
    <text evidence="3">The sequence shown here is derived from an EMBL/GenBank/DDBJ whole genome shotgun (WGS) entry which is preliminary data.</text>
</comment>
<dbReference type="Proteomes" id="UP000636793">
    <property type="component" value="Unassembled WGS sequence"/>
</dbReference>
<dbReference type="PANTHER" id="PTHR43283">
    <property type="entry name" value="BETA-LACTAMASE-RELATED"/>
    <property type="match status" value="1"/>
</dbReference>
<evidence type="ECO:0000256" key="1">
    <source>
        <dbReference type="ARBA" id="ARBA00022801"/>
    </source>
</evidence>
<dbReference type="Pfam" id="PF00144">
    <property type="entry name" value="Beta-lactamase"/>
    <property type="match status" value="1"/>
</dbReference>
<dbReference type="InterPro" id="IPR050789">
    <property type="entry name" value="Diverse_Enzym_Activities"/>
</dbReference>
<dbReference type="AlphaFoldDB" id="A0A916WSZ8"/>